<dbReference type="AlphaFoldDB" id="A0A8T1AI16"/>
<sequence length="520" mass="58763">MTPATPGVRLSESTSSPCASASAQVVTTIAQRRKVLQWMVKTEELHGDEKLFSKAVDQFPSIFKSKTRRSNVGKAGDWWRKRVQFVEAPRGSTVLSGCRSHGRVRVNRKAIVGRGRRTSPWVIWLYLILRAEFDRLRKARLKYDAPLLRQVALRQFQAPGATFTEASVDCNGVPLATKVTSRWIQVFMEKHRIVLRAHTGKRQVNPEKQAQIEREVAAHRGQFKQDFESGKLDKNAVENIDETHFMIDFDNGKTLGFVGEKKVKYDDVVSGGEGMKMVVRIYGGPSSTQGLDEPTHFPEYLTERRAIAADPQGRRKTIFLDNCSGHLEESQCQNELNRLNARLHYLPVNATDLCQPADSFVIAKIKDVWSRVWNNKKIELIEDEQWQNKVRKDDSYLGKLKNPGKCFFLELAAAAVREANQKRDESGINYARKAMMRRGLSLSVDGTWSTTQLFPHLQEIIKRYPQEFAGKSQDVVVTSDADNGAHGQEAEGNGLEAQEKDGENAVETTVIEEAIVLERH</sequence>
<gene>
    <name evidence="3" type="ORF">PC115_g22704</name>
</gene>
<evidence type="ECO:0000313" key="4">
    <source>
        <dbReference type="Proteomes" id="UP000774804"/>
    </source>
</evidence>
<dbReference type="EMBL" id="RCMI01001956">
    <property type="protein sequence ID" value="KAG2879780.1"/>
    <property type="molecule type" value="Genomic_DNA"/>
</dbReference>
<evidence type="ECO:0000256" key="1">
    <source>
        <dbReference type="SAM" id="MobiDB-lite"/>
    </source>
</evidence>
<reference evidence="3" key="1">
    <citation type="submission" date="2018-10" db="EMBL/GenBank/DDBJ databases">
        <title>Effector identification in a new, highly contiguous assembly of the strawberry crown rot pathogen Phytophthora cactorum.</title>
        <authorList>
            <person name="Armitage A.D."/>
            <person name="Nellist C.F."/>
            <person name="Bates H."/>
            <person name="Vickerstaff R.J."/>
            <person name="Harrison R.J."/>
        </authorList>
    </citation>
    <scope>NUCLEOTIDE SEQUENCE</scope>
    <source>
        <strain evidence="3">4032</strain>
    </source>
</reference>
<dbReference type="Proteomes" id="UP000774804">
    <property type="component" value="Unassembled WGS sequence"/>
</dbReference>
<organism evidence="3 4">
    <name type="scientific">Phytophthora cactorum</name>
    <dbReference type="NCBI Taxonomy" id="29920"/>
    <lineage>
        <taxon>Eukaryota</taxon>
        <taxon>Sar</taxon>
        <taxon>Stramenopiles</taxon>
        <taxon>Oomycota</taxon>
        <taxon>Peronosporomycetes</taxon>
        <taxon>Peronosporales</taxon>
        <taxon>Peronosporaceae</taxon>
        <taxon>Phytophthora</taxon>
    </lineage>
</organism>
<dbReference type="VEuPathDB" id="FungiDB:PC110_g16450"/>
<evidence type="ECO:0000313" key="3">
    <source>
        <dbReference type="EMBL" id="KAG2879780.1"/>
    </source>
</evidence>
<proteinExistence type="predicted"/>
<evidence type="ECO:0000259" key="2">
    <source>
        <dbReference type="Pfam" id="PF03184"/>
    </source>
</evidence>
<dbReference type="InterPro" id="IPR004875">
    <property type="entry name" value="DDE_SF_endonuclease_dom"/>
</dbReference>
<accession>A0A8T1AI16</accession>
<name>A0A8T1AI16_9STRA</name>
<protein>
    <recommendedName>
        <fullName evidence="2">DDE-1 domain-containing protein</fullName>
    </recommendedName>
</protein>
<dbReference type="VEuPathDB" id="FungiDB:PC110_g15711"/>
<feature type="domain" description="DDE-1" evidence="2">
    <location>
        <begin position="310"/>
        <end position="386"/>
    </location>
</feature>
<dbReference type="Pfam" id="PF03184">
    <property type="entry name" value="DDE_1"/>
    <property type="match status" value="1"/>
</dbReference>
<comment type="caution">
    <text evidence="3">The sequence shown here is derived from an EMBL/GenBank/DDBJ whole genome shotgun (WGS) entry which is preliminary data.</text>
</comment>
<feature type="region of interest" description="Disordered" evidence="1">
    <location>
        <begin position="482"/>
        <end position="503"/>
    </location>
</feature>
<dbReference type="GO" id="GO:0003676">
    <property type="term" value="F:nucleic acid binding"/>
    <property type="evidence" value="ECO:0007669"/>
    <property type="project" value="InterPro"/>
</dbReference>